<dbReference type="GO" id="GO:0016787">
    <property type="term" value="F:hydrolase activity"/>
    <property type="evidence" value="ECO:0007669"/>
    <property type="project" value="UniProtKB-KW"/>
</dbReference>
<keyword evidence="1" id="KW-0378">Hydrolase</keyword>
<dbReference type="Pfam" id="PF09411">
    <property type="entry name" value="PagL"/>
    <property type="match status" value="1"/>
</dbReference>
<dbReference type="EMBL" id="CP134145">
    <property type="protein sequence ID" value="WNC73209.1"/>
    <property type="molecule type" value="Genomic_DNA"/>
</dbReference>
<accession>A0ABY9TXC3</accession>
<evidence type="ECO:0000313" key="2">
    <source>
        <dbReference type="Proteomes" id="UP001258994"/>
    </source>
</evidence>
<dbReference type="Gene3D" id="2.40.160.20">
    <property type="match status" value="1"/>
</dbReference>
<protein>
    <submittedName>
        <fullName evidence="1">Acyloxyacyl hydrolase</fullName>
    </submittedName>
</protein>
<dbReference type="Proteomes" id="UP001258994">
    <property type="component" value="Chromosome"/>
</dbReference>
<evidence type="ECO:0000313" key="1">
    <source>
        <dbReference type="EMBL" id="WNC73209.1"/>
    </source>
</evidence>
<name>A0ABY9TXC3_9GAMM</name>
<gene>
    <name evidence="1" type="ORF">RGQ13_04260</name>
</gene>
<keyword evidence="2" id="KW-1185">Reference proteome</keyword>
<dbReference type="RefSeq" id="WP_348392321.1">
    <property type="nucleotide sequence ID" value="NZ_CP134145.1"/>
</dbReference>
<proteinExistence type="predicted"/>
<dbReference type="InterPro" id="IPR018550">
    <property type="entry name" value="Lipid-A_deacylase-rel"/>
</dbReference>
<organism evidence="1 2">
    <name type="scientific">Thalassotalea psychrophila</name>
    <dbReference type="NCBI Taxonomy" id="3065647"/>
    <lineage>
        <taxon>Bacteria</taxon>
        <taxon>Pseudomonadati</taxon>
        <taxon>Pseudomonadota</taxon>
        <taxon>Gammaproteobacteria</taxon>
        <taxon>Alteromonadales</taxon>
        <taxon>Colwelliaceae</taxon>
        <taxon>Thalassotalea</taxon>
    </lineage>
</organism>
<dbReference type="PROSITE" id="PS51257">
    <property type="entry name" value="PROKAR_LIPOPROTEIN"/>
    <property type="match status" value="1"/>
</dbReference>
<reference evidence="2" key="1">
    <citation type="submission" date="2023-09" db="EMBL/GenBank/DDBJ databases">
        <authorList>
            <person name="Li S."/>
            <person name="Li X."/>
            <person name="Zhang C."/>
            <person name="Zhao Z."/>
        </authorList>
    </citation>
    <scope>NUCLEOTIDE SEQUENCE [LARGE SCALE GENOMIC DNA]</scope>
    <source>
        <strain evidence="2">SQ149</strain>
    </source>
</reference>
<sequence length="193" mass="21269">MLSARCLSHHLISFSLLLSCTGCLLASCFSYCAEMDLQSFSIRARVSEDTMLGKDAPEDFEAYDVSLNFDLPWKNYSMSGWGIGTNLMASSGILRGAGKNALVVSLTPELILGTEDRRFIVDLGAGGALFSRHRFGTQDYGGPFQFVLTVGVAVPLYKKLRLGYRFLHYSDAGVNGSDTIGADFHMIMFIYRF</sequence>